<organism evidence="1 2">
    <name type="scientific">Streptomyces ehimensis</name>
    <dbReference type="NCBI Taxonomy" id="68195"/>
    <lineage>
        <taxon>Bacteria</taxon>
        <taxon>Bacillati</taxon>
        <taxon>Actinomycetota</taxon>
        <taxon>Actinomycetes</taxon>
        <taxon>Kitasatosporales</taxon>
        <taxon>Streptomycetaceae</taxon>
        <taxon>Streptomyces</taxon>
    </lineage>
</organism>
<dbReference type="SUPFAM" id="SSF51445">
    <property type="entry name" value="(Trans)glycosidases"/>
    <property type="match status" value="1"/>
</dbReference>
<dbReference type="Proteomes" id="UP001595990">
    <property type="component" value="Unassembled WGS sequence"/>
</dbReference>
<proteinExistence type="predicted"/>
<gene>
    <name evidence="1" type="ORF">ACFPEN_33465</name>
</gene>
<dbReference type="Gene3D" id="3.20.20.80">
    <property type="entry name" value="Glycosidases"/>
    <property type="match status" value="1"/>
</dbReference>
<protein>
    <submittedName>
        <fullName evidence="1">Uncharacterized protein</fullName>
    </submittedName>
</protein>
<reference evidence="2" key="1">
    <citation type="journal article" date="2019" name="Int. J. Syst. Evol. Microbiol.">
        <title>The Global Catalogue of Microorganisms (GCM) 10K type strain sequencing project: providing services to taxonomists for standard genome sequencing and annotation.</title>
        <authorList>
            <consortium name="The Broad Institute Genomics Platform"/>
            <consortium name="The Broad Institute Genome Sequencing Center for Infectious Disease"/>
            <person name="Wu L."/>
            <person name="Ma J."/>
        </authorList>
    </citation>
    <scope>NUCLEOTIDE SEQUENCE [LARGE SCALE GENOMIC DNA]</scope>
    <source>
        <strain evidence="2">CECT 8064</strain>
    </source>
</reference>
<dbReference type="InterPro" id="IPR017853">
    <property type="entry name" value="GH"/>
</dbReference>
<name>A0ABV9BV78_9ACTN</name>
<dbReference type="EMBL" id="JBHSFS010000026">
    <property type="protein sequence ID" value="MFC4517798.1"/>
    <property type="molecule type" value="Genomic_DNA"/>
</dbReference>
<sequence>MALTTTVGVAAAAPAPGKAAASVSHGKVTDNLYMSLGAFEDATSGEDPKVKAMIDRTDIGGVQVVVPWKALEGKKGEYRWSRLDNALKYLQERHKKLFVQVQDRFFDVTMQDANLPQYVKDEGGIAPTIDENPDNPTTHGAMAAQWNKKVRADFQAMLKAMAQKFDGKLAGVNLPETAVEVDTKTDQTKYTSKSYIDAEIDNMRYGRKVFTKTQFIQYINFLPDDDDHQRMKEMFDLARDKKIGIGGPDTLPDRKYQMENSYKFLHAYKDALPLVAMAVQEPDINAKDPKTGKPYTRARFTDFAHDYLGARQMFWTTEADWLNKPAA</sequence>
<keyword evidence="2" id="KW-1185">Reference proteome</keyword>
<accession>A0ABV9BV78</accession>
<evidence type="ECO:0000313" key="2">
    <source>
        <dbReference type="Proteomes" id="UP001595990"/>
    </source>
</evidence>
<dbReference type="RefSeq" id="WP_417924261.1">
    <property type="nucleotide sequence ID" value="NZ_JBHSFS010000026.1"/>
</dbReference>
<evidence type="ECO:0000313" key="1">
    <source>
        <dbReference type="EMBL" id="MFC4517798.1"/>
    </source>
</evidence>
<comment type="caution">
    <text evidence="1">The sequence shown here is derived from an EMBL/GenBank/DDBJ whole genome shotgun (WGS) entry which is preliminary data.</text>
</comment>